<reference evidence="1 2" key="1">
    <citation type="journal article" date="2022" name="Hortic Res">
        <title>A haplotype resolved chromosomal level avocado genome allows analysis of novel avocado genes.</title>
        <authorList>
            <person name="Nath O."/>
            <person name="Fletcher S.J."/>
            <person name="Hayward A."/>
            <person name="Shaw L.M."/>
            <person name="Masouleh A.K."/>
            <person name="Furtado A."/>
            <person name="Henry R.J."/>
            <person name="Mitter N."/>
        </authorList>
    </citation>
    <scope>NUCLEOTIDE SEQUENCE [LARGE SCALE GENOMIC DNA]</scope>
    <source>
        <strain evidence="2">cv. Hass</strain>
    </source>
</reference>
<proteinExistence type="predicted"/>
<dbReference type="EMBL" id="CM056818">
    <property type="protein sequence ID" value="KAJ8622446.1"/>
    <property type="molecule type" value="Genomic_DNA"/>
</dbReference>
<dbReference type="Proteomes" id="UP001234297">
    <property type="component" value="Chromosome 10"/>
</dbReference>
<evidence type="ECO:0000313" key="2">
    <source>
        <dbReference type="Proteomes" id="UP001234297"/>
    </source>
</evidence>
<gene>
    <name evidence="1" type="ORF">MRB53_030975</name>
</gene>
<comment type="caution">
    <text evidence="1">The sequence shown here is derived from an EMBL/GenBank/DDBJ whole genome shotgun (WGS) entry which is preliminary data.</text>
</comment>
<accession>A0ACC2KMZ6</accession>
<evidence type="ECO:0000313" key="1">
    <source>
        <dbReference type="EMBL" id="KAJ8622446.1"/>
    </source>
</evidence>
<protein>
    <submittedName>
        <fullName evidence="1">Uncharacterized protein</fullName>
    </submittedName>
</protein>
<organism evidence="1 2">
    <name type="scientific">Persea americana</name>
    <name type="common">Avocado</name>
    <dbReference type="NCBI Taxonomy" id="3435"/>
    <lineage>
        <taxon>Eukaryota</taxon>
        <taxon>Viridiplantae</taxon>
        <taxon>Streptophyta</taxon>
        <taxon>Embryophyta</taxon>
        <taxon>Tracheophyta</taxon>
        <taxon>Spermatophyta</taxon>
        <taxon>Magnoliopsida</taxon>
        <taxon>Magnoliidae</taxon>
        <taxon>Laurales</taxon>
        <taxon>Lauraceae</taxon>
        <taxon>Persea</taxon>
    </lineage>
</organism>
<name>A0ACC2KMZ6_PERAE</name>
<sequence length="75" mass="8853">MDFWFCRWCKNRKQSKTKAPSFHRTKEDSLDSDYVTAIHRSSLVGDHCATPRVAGDREEHRRLPFPNFWLQISGT</sequence>
<keyword evidence="2" id="KW-1185">Reference proteome</keyword>